<evidence type="ECO:0000256" key="2">
    <source>
        <dbReference type="ARBA" id="ARBA00001913"/>
    </source>
</evidence>
<comment type="catalytic activity">
    <reaction evidence="1">
        <text>Eliminative cleavage of (1-&gt;4)-alpha-D-galacturonan to give oligosaccharides with 4-deoxy-alpha-D-galact-4-enuronosyl groups at their non-reducing ends.</text>
        <dbReference type="EC" id="4.2.2.2"/>
    </reaction>
</comment>
<keyword evidence="5" id="KW-0964">Secreted</keyword>
<evidence type="ECO:0000313" key="9">
    <source>
        <dbReference type="EMBL" id="KAG6950118.1"/>
    </source>
</evidence>
<evidence type="ECO:0000256" key="8">
    <source>
        <dbReference type="ARBA" id="ARBA00023239"/>
    </source>
</evidence>
<accession>A0A8T1TX00</accession>
<evidence type="ECO:0000256" key="5">
    <source>
        <dbReference type="ARBA" id="ARBA00022525"/>
    </source>
</evidence>
<protein>
    <recommendedName>
        <fullName evidence="4">pectate lyase</fullName>
        <ecNumber evidence="4">4.2.2.2</ecNumber>
    </recommendedName>
</protein>
<evidence type="ECO:0000313" key="10">
    <source>
        <dbReference type="Proteomes" id="UP000688947"/>
    </source>
</evidence>
<sequence length="53" mass="6059">MHHMHAHSADEKVVNDYCTVKTDGFYSEDISKLHRSCCMCSGKTKTKSCCYQI</sequence>
<keyword evidence="8" id="KW-0456">Lyase</keyword>
<keyword evidence="7" id="KW-0106">Calcium</keyword>
<name>A0A8T1TX00_9STRA</name>
<dbReference type="EMBL" id="JAENGZ010001167">
    <property type="protein sequence ID" value="KAG6950118.1"/>
    <property type="molecule type" value="Genomic_DNA"/>
</dbReference>
<evidence type="ECO:0000256" key="6">
    <source>
        <dbReference type="ARBA" id="ARBA00022729"/>
    </source>
</evidence>
<dbReference type="OrthoDB" id="92511at2759"/>
<dbReference type="Pfam" id="PF03211">
    <property type="entry name" value="Pectate_lyase"/>
    <property type="match status" value="1"/>
</dbReference>
<evidence type="ECO:0000256" key="4">
    <source>
        <dbReference type="ARBA" id="ARBA00012272"/>
    </source>
</evidence>
<comment type="subcellular location">
    <subcellularLocation>
        <location evidence="3">Secreted</location>
    </subcellularLocation>
</comment>
<comment type="cofactor">
    <cofactor evidence="2">
        <name>Ca(2+)</name>
        <dbReference type="ChEBI" id="CHEBI:29108"/>
    </cofactor>
</comment>
<dbReference type="GO" id="GO:0005576">
    <property type="term" value="C:extracellular region"/>
    <property type="evidence" value="ECO:0007669"/>
    <property type="project" value="UniProtKB-SubCell"/>
</dbReference>
<dbReference type="AlphaFoldDB" id="A0A8T1TX00"/>
<reference evidence="9" key="1">
    <citation type="submission" date="2021-01" db="EMBL/GenBank/DDBJ databases">
        <title>Phytophthora aleatoria, a newly-described species from Pinus radiata is distinct from Phytophthora cactorum isolates based on comparative genomics.</title>
        <authorList>
            <person name="Mcdougal R."/>
            <person name="Panda P."/>
            <person name="Williams N."/>
            <person name="Studholme D.J."/>
        </authorList>
    </citation>
    <scope>NUCLEOTIDE SEQUENCE</scope>
    <source>
        <strain evidence="9">NZFS 3830</strain>
    </source>
</reference>
<organism evidence="9 10">
    <name type="scientific">Phytophthora cactorum</name>
    <dbReference type="NCBI Taxonomy" id="29920"/>
    <lineage>
        <taxon>Eukaryota</taxon>
        <taxon>Sar</taxon>
        <taxon>Stramenopiles</taxon>
        <taxon>Oomycota</taxon>
        <taxon>Peronosporomycetes</taxon>
        <taxon>Peronosporales</taxon>
        <taxon>Peronosporaceae</taxon>
        <taxon>Phytophthora</taxon>
    </lineage>
</organism>
<keyword evidence="6" id="KW-0732">Signal</keyword>
<evidence type="ECO:0000256" key="7">
    <source>
        <dbReference type="ARBA" id="ARBA00022837"/>
    </source>
</evidence>
<dbReference type="GO" id="GO:0030570">
    <property type="term" value="F:pectate lyase activity"/>
    <property type="evidence" value="ECO:0007669"/>
    <property type="project" value="UniProtKB-EC"/>
</dbReference>
<comment type="caution">
    <text evidence="9">The sequence shown here is derived from an EMBL/GenBank/DDBJ whole genome shotgun (WGS) entry which is preliminary data.</text>
</comment>
<proteinExistence type="predicted"/>
<evidence type="ECO:0000256" key="1">
    <source>
        <dbReference type="ARBA" id="ARBA00000695"/>
    </source>
</evidence>
<gene>
    <name evidence="9" type="ORF">JG687_00014443</name>
</gene>
<dbReference type="EC" id="4.2.2.2" evidence="4"/>
<dbReference type="Proteomes" id="UP000688947">
    <property type="component" value="Unassembled WGS sequence"/>
</dbReference>
<dbReference type="InterPro" id="IPR004898">
    <property type="entry name" value="Pectate_lyase_PlyH/PlyE-like"/>
</dbReference>
<evidence type="ECO:0000256" key="3">
    <source>
        <dbReference type="ARBA" id="ARBA00004613"/>
    </source>
</evidence>